<dbReference type="Proteomes" id="UP001165064">
    <property type="component" value="Unassembled WGS sequence"/>
</dbReference>
<gene>
    <name evidence="1" type="ORF">Amon02_000308300</name>
</gene>
<keyword evidence="2" id="KW-1185">Reference proteome</keyword>
<name>A0ACB5SZY2_AMBMO</name>
<protein>
    <submittedName>
        <fullName evidence="1">Unnamed protein product</fullName>
    </submittedName>
</protein>
<sequence length="405" mass="45449">MERSTQNAERGVSLFTVQIQPLISVGVRGGTCSTLLRCGWVIHSKSVCHFETCHPVYQDMLSNTVFHNQLNISNKLTAQMTTLEKAKHIAYIKALDDHKDFIEYWMSEHLRMNGLYWGITALFLLKHESEFKTEDVVKFIQACYDETHGGFGSFPKHDSHLLSTLSALQILKMYGILEETLTSEQRSSTVRFIKSLQLSDGSFQGDRFGEVDTRFVYTAIQSLSILQELDEEIVDSAVGFILRCQNFDGGFGMVPGAESHAAQCFTCLGTLAICDALDKMDKDQTELLVDWLSERQVSSGEFSGGLNGRPEKLPDVCYSWWVLSCLGILKKLDYIDGEKLKGFILKSQDLKSGGISDRPDNQVDVYHTLFGIAGLSLLGYEDLVPVDPVYCMPCFVTATIKKYPY</sequence>
<organism evidence="1 2">
    <name type="scientific">Ambrosiozyma monospora</name>
    <name type="common">Yeast</name>
    <name type="synonym">Endomycopsis monosporus</name>
    <dbReference type="NCBI Taxonomy" id="43982"/>
    <lineage>
        <taxon>Eukaryota</taxon>
        <taxon>Fungi</taxon>
        <taxon>Dikarya</taxon>
        <taxon>Ascomycota</taxon>
        <taxon>Saccharomycotina</taxon>
        <taxon>Pichiomycetes</taxon>
        <taxon>Pichiales</taxon>
        <taxon>Pichiaceae</taxon>
        <taxon>Ambrosiozyma</taxon>
    </lineage>
</organism>
<accession>A0ACB5SZY2</accession>
<evidence type="ECO:0000313" key="1">
    <source>
        <dbReference type="EMBL" id="GME77569.1"/>
    </source>
</evidence>
<reference evidence="1" key="1">
    <citation type="submission" date="2023-04" db="EMBL/GenBank/DDBJ databases">
        <title>Ambrosiozyma monospora NBRC 10751.</title>
        <authorList>
            <person name="Ichikawa N."/>
            <person name="Sato H."/>
            <person name="Tonouchi N."/>
        </authorList>
    </citation>
    <scope>NUCLEOTIDE SEQUENCE</scope>
    <source>
        <strain evidence="1">NBRC 10751</strain>
    </source>
</reference>
<evidence type="ECO:0000313" key="2">
    <source>
        <dbReference type="Proteomes" id="UP001165064"/>
    </source>
</evidence>
<comment type="caution">
    <text evidence="1">The sequence shown here is derived from an EMBL/GenBank/DDBJ whole genome shotgun (WGS) entry which is preliminary data.</text>
</comment>
<dbReference type="EMBL" id="BSXS01001890">
    <property type="protein sequence ID" value="GME77569.1"/>
    <property type="molecule type" value="Genomic_DNA"/>
</dbReference>
<proteinExistence type="predicted"/>